<proteinExistence type="predicted"/>
<dbReference type="Proteomes" id="UP001501844">
    <property type="component" value="Unassembled WGS sequence"/>
</dbReference>
<accession>A0ABP8F5Y0</accession>
<gene>
    <name evidence="1" type="ORF">GCM10023183_02250</name>
</gene>
<protein>
    <recommendedName>
        <fullName evidence="3">SpoIIAA-like</fullName>
    </recommendedName>
</protein>
<comment type="caution">
    <text evidence="1">The sequence shown here is derived from an EMBL/GenBank/DDBJ whole genome shotgun (WGS) entry which is preliminary data.</text>
</comment>
<evidence type="ECO:0000313" key="1">
    <source>
        <dbReference type="EMBL" id="GAA4295938.1"/>
    </source>
</evidence>
<keyword evidence="2" id="KW-1185">Reference proteome</keyword>
<name>A0ABP8F5Y0_9BACT</name>
<evidence type="ECO:0008006" key="3">
    <source>
        <dbReference type="Google" id="ProtNLM"/>
    </source>
</evidence>
<dbReference type="SUPFAM" id="SSF52091">
    <property type="entry name" value="SpoIIaa-like"/>
    <property type="match status" value="1"/>
</dbReference>
<sequence>MTQEYRNAFGNVYLSVTVDSENKWVHTNWMGYLTEESVKAGALAYTDALRKAGLSCVLNDTTQVIGSWDHSIDWVVNEWAPMAAKAGLKHFAMITAPQTFAESSASAFYSNLKSFEAKVFDNISVARQWLRQYSLQEISI</sequence>
<reference evidence="2" key="1">
    <citation type="journal article" date="2019" name="Int. J. Syst. Evol. Microbiol.">
        <title>The Global Catalogue of Microorganisms (GCM) 10K type strain sequencing project: providing services to taxonomists for standard genome sequencing and annotation.</title>
        <authorList>
            <consortium name="The Broad Institute Genomics Platform"/>
            <consortium name="The Broad Institute Genome Sequencing Center for Infectious Disease"/>
            <person name="Wu L."/>
            <person name="Ma J."/>
        </authorList>
    </citation>
    <scope>NUCLEOTIDE SEQUENCE [LARGE SCALE GENOMIC DNA]</scope>
    <source>
        <strain evidence="2">JCM 17917</strain>
    </source>
</reference>
<evidence type="ECO:0000313" key="2">
    <source>
        <dbReference type="Proteomes" id="UP001501844"/>
    </source>
</evidence>
<dbReference type="InterPro" id="IPR036513">
    <property type="entry name" value="STAS_dom_sf"/>
</dbReference>
<dbReference type="EMBL" id="BAABGX010000001">
    <property type="protein sequence ID" value="GAA4295938.1"/>
    <property type="molecule type" value="Genomic_DNA"/>
</dbReference>
<organism evidence="1 2">
    <name type="scientific">Nibribacter koreensis</name>
    <dbReference type="NCBI Taxonomy" id="1084519"/>
    <lineage>
        <taxon>Bacteria</taxon>
        <taxon>Pseudomonadati</taxon>
        <taxon>Bacteroidota</taxon>
        <taxon>Cytophagia</taxon>
        <taxon>Cytophagales</taxon>
        <taxon>Hymenobacteraceae</taxon>
        <taxon>Nibribacter</taxon>
    </lineage>
</organism>